<evidence type="ECO:0000256" key="4">
    <source>
        <dbReference type="ARBA" id="ARBA00022840"/>
    </source>
</evidence>
<dbReference type="SUPFAM" id="SSF52540">
    <property type="entry name" value="P-loop containing nucleoside triphosphate hydrolases"/>
    <property type="match status" value="1"/>
</dbReference>
<dbReference type="PROSITE" id="PS00211">
    <property type="entry name" value="ABC_TRANSPORTER_1"/>
    <property type="match status" value="1"/>
</dbReference>
<evidence type="ECO:0000259" key="8">
    <source>
        <dbReference type="PROSITE" id="PS50893"/>
    </source>
</evidence>
<keyword evidence="6 7" id="KW-0472">Membrane</keyword>
<feature type="transmembrane region" description="Helical" evidence="7">
    <location>
        <begin position="51"/>
        <end position="71"/>
    </location>
</feature>
<dbReference type="GO" id="GO:0005524">
    <property type="term" value="F:ATP binding"/>
    <property type="evidence" value="ECO:0007669"/>
    <property type="project" value="UniProtKB-KW"/>
</dbReference>
<dbReference type="InterPro" id="IPR011527">
    <property type="entry name" value="ABC1_TM_dom"/>
</dbReference>
<dbReference type="Proteomes" id="UP000199599">
    <property type="component" value="Unassembled WGS sequence"/>
</dbReference>
<evidence type="ECO:0000256" key="6">
    <source>
        <dbReference type="ARBA" id="ARBA00023136"/>
    </source>
</evidence>
<feature type="domain" description="ABC transmembrane type-1" evidence="9">
    <location>
        <begin position="11"/>
        <end position="289"/>
    </location>
</feature>
<keyword evidence="4 10" id="KW-0067">ATP-binding</keyword>
<dbReference type="InterPro" id="IPR036640">
    <property type="entry name" value="ABC1_TM_sf"/>
</dbReference>
<dbReference type="GO" id="GO:0005886">
    <property type="term" value="C:plasma membrane"/>
    <property type="evidence" value="ECO:0007669"/>
    <property type="project" value="UniProtKB-SubCell"/>
</dbReference>
<evidence type="ECO:0000256" key="3">
    <source>
        <dbReference type="ARBA" id="ARBA00022741"/>
    </source>
</evidence>
<feature type="transmembrane region" description="Helical" evidence="7">
    <location>
        <begin position="146"/>
        <end position="163"/>
    </location>
</feature>
<keyword evidence="2 7" id="KW-0812">Transmembrane</keyword>
<dbReference type="PANTHER" id="PTHR43394:SF1">
    <property type="entry name" value="ATP-BINDING CASSETTE SUB-FAMILY B MEMBER 10, MITOCHONDRIAL"/>
    <property type="match status" value="1"/>
</dbReference>
<evidence type="ECO:0000259" key="9">
    <source>
        <dbReference type="PROSITE" id="PS50929"/>
    </source>
</evidence>
<protein>
    <submittedName>
        <fullName evidence="10">ATP-binding cassette, subfamily C</fullName>
    </submittedName>
</protein>
<dbReference type="SMART" id="SM00382">
    <property type="entry name" value="AAA"/>
    <property type="match status" value="1"/>
</dbReference>
<dbReference type="STRING" id="1505723.SAMN04487792_0208"/>
<dbReference type="Pfam" id="PF00005">
    <property type="entry name" value="ABC_tran"/>
    <property type="match status" value="1"/>
</dbReference>
<feature type="domain" description="ABC transporter" evidence="8">
    <location>
        <begin position="319"/>
        <end position="525"/>
    </location>
</feature>
<dbReference type="SUPFAM" id="SSF90123">
    <property type="entry name" value="ABC transporter transmembrane region"/>
    <property type="match status" value="1"/>
</dbReference>
<dbReference type="PANTHER" id="PTHR43394">
    <property type="entry name" value="ATP-DEPENDENT PERMEASE MDL1, MITOCHONDRIAL"/>
    <property type="match status" value="1"/>
</dbReference>
<name>A0A1I1R709_9LACO</name>
<gene>
    <name evidence="10" type="ORF">SAMN04487792_0208</name>
</gene>
<dbReference type="RefSeq" id="WP_090092058.1">
    <property type="nucleotide sequence ID" value="NZ_CBCRVU010000001.1"/>
</dbReference>
<dbReference type="InterPro" id="IPR003439">
    <property type="entry name" value="ABC_transporter-like_ATP-bd"/>
</dbReference>
<evidence type="ECO:0000256" key="7">
    <source>
        <dbReference type="SAM" id="Phobius"/>
    </source>
</evidence>
<feature type="transmembrane region" description="Helical" evidence="7">
    <location>
        <begin position="12"/>
        <end position="31"/>
    </location>
</feature>
<dbReference type="InterPro" id="IPR039421">
    <property type="entry name" value="Type_1_exporter"/>
</dbReference>
<comment type="subcellular location">
    <subcellularLocation>
        <location evidence="1">Cell membrane</location>
        <topology evidence="1">Multi-pass membrane protein</topology>
    </subcellularLocation>
</comment>
<proteinExistence type="predicted"/>
<dbReference type="PROSITE" id="PS50893">
    <property type="entry name" value="ABC_TRANSPORTER_2"/>
    <property type="match status" value="1"/>
</dbReference>
<sequence length="525" mass="58896">MIVRYYTKWKLVALIILGIIASTQNIVMAYVLETMTNALADKNLHELPHMFLVALILFLIVLVAELGYNYLKNDAVREVNTLLRTKILAGMLETSKEDNASALGFLTNDFKLLETNRFNAEINIAFYFVTVAISLIYAIYINMILTVFFLIGSTLPILVSALLQKPIRKASKQWTEANSKYVSQIKNILAGTDSLKLYHKQANAVNENLPKVSRLEQALCKMNLLSNNIHTVVGFVGIYGTFVIPAYLGGLMVLHGQTTMGVLFAIVQLSNSFINPLMQILEERNHLSTTQDIVKKVNYYLDLAATKESAAQYTFHKQVNWQNICLVRDKKQLFSGLNLIINPEEKIAIIGPSGSGKSTLLYFLMSNKFGKASNILLDNQEVKADQISNLFAYSSQAPVIFADTLWFNLTLGEKLSVTEVEQVCEQLELNTMVEEKGFDYQLGDNADKLSGGQLARIELARAILSKRPILLLDEINASLDQATSAAIHQILLHSNLTFVEVIHHYQIADLDKYDQVINLADYQDR</sequence>
<evidence type="ECO:0000313" key="10">
    <source>
        <dbReference type="EMBL" id="SFD30194.1"/>
    </source>
</evidence>
<dbReference type="Gene3D" id="3.40.50.300">
    <property type="entry name" value="P-loop containing nucleotide triphosphate hydrolases"/>
    <property type="match status" value="1"/>
</dbReference>
<dbReference type="EMBL" id="FOMN01000001">
    <property type="protein sequence ID" value="SFD30194.1"/>
    <property type="molecule type" value="Genomic_DNA"/>
</dbReference>
<feature type="transmembrane region" description="Helical" evidence="7">
    <location>
        <begin position="229"/>
        <end position="248"/>
    </location>
</feature>
<dbReference type="Gene3D" id="1.20.1560.10">
    <property type="entry name" value="ABC transporter type 1, transmembrane domain"/>
    <property type="match status" value="1"/>
</dbReference>
<dbReference type="Pfam" id="PF00664">
    <property type="entry name" value="ABC_membrane"/>
    <property type="match status" value="1"/>
</dbReference>
<evidence type="ECO:0000256" key="2">
    <source>
        <dbReference type="ARBA" id="ARBA00022692"/>
    </source>
</evidence>
<dbReference type="GO" id="GO:0016887">
    <property type="term" value="F:ATP hydrolysis activity"/>
    <property type="evidence" value="ECO:0007669"/>
    <property type="project" value="InterPro"/>
</dbReference>
<keyword evidence="5 7" id="KW-1133">Transmembrane helix</keyword>
<evidence type="ECO:0000256" key="5">
    <source>
        <dbReference type="ARBA" id="ARBA00022989"/>
    </source>
</evidence>
<dbReference type="AlphaFoldDB" id="A0A1I1R709"/>
<evidence type="ECO:0000313" key="11">
    <source>
        <dbReference type="Proteomes" id="UP000199599"/>
    </source>
</evidence>
<dbReference type="InterPro" id="IPR017871">
    <property type="entry name" value="ABC_transporter-like_CS"/>
</dbReference>
<dbReference type="GO" id="GO:0015421">
    <property type="term" value="F:ABC-type oligopeptide transporter activity"/>
    <property type="evidence" value="ECO:0007669"/>
    <property type="project" value="TreeGrafter"/>
</dbReference>
<organism evidence="10 11">
    <name type="scientific">Lactobacillus bombicola</name>
    <dbReference type="NCBI Taxonomy" id="1505723"/>
    <lineage>
        <taxon>Bacteria</taxon>
        <taxon>Bacillati</taxon>
        <taxon>Bacillota</taxon>
        <taxon>Bacilli</taxon>
        <taxon>Lactobacillales</taxon>
        <taxon>Lactobacillaceae</taxon>
        <taxon>Lactobacillus</taxon>
    </lineage>
</organism>
<dbReference type="InterPro" id="IPR027417">
    <property type="entry name" value="P-loop_NTPase"/>
</dbReference>
<dbReference type="PROSITE" id="PS50929">
    <property type="entry name" value="ABC_TM1F"/>
    <property type="match status" value="1"/>
</dbReference>
<keyword evidence="3" id="KW-0547">Nucleotide-binding</keyword>
<accession>A0A1I1R709</accession>
<feature type="transmembrane region" description="Helical" evidence="7">
    <location>
        <begin position="120"/>
        <end position="140"/>
    </location>
</feature>
<reference evidence="11" key="1">
    <citation type="submission" date="2016-10" db="EMBL/GenBank/DDBJ databases">
        <authorList>
            <person name="Varghese N."/>
            <person name="Submissions S."/>
        </authorList>
    </citation>
    <scope>NUCLEOTIDE SEQUENCE [LARGE SCALE GENOMIC DNA]</scope>
    <source>
        <strain evidence="11">R-53102</strain>
    </source>
</reference>
<dbReference type="InterPro" id="IPR003593">
    <property type="entry name" value="AAA+_ATPase"/>
</dbReference>
<evidence type="ECO:0000256" key="1">
    <source>
        <dbReference type="ARBA" id="ARBA00004651"/>
    </source>
</evidence>